<keyword evidence="3" id="KW-1185">Reference proteome</keyword>
<organism evidence="2 3">
    <name type="scientific">Mya arenaria</name>
    <name type="common">Soft-shell clam</name>
    <dbReference type="NCBI Taxonomy" id="6604"/>
    <lineage>
        <taxon>Eukaryota</taxon>
        <taxon>Metazoa</taxon>
        <taxon>Spiralia</taxon>
        <taxon>Lophotrochozoa</taxon>
        <taxon>Mollusca</taxon>
        <taxon>Bivalvia</taxon>
        <taxon>Autobranchia</taxon>
        <taxon>Heteroconchia</taxon>
        <taxon>Euheterodonta</taxon>
        <taxon>Imparidentia</taxon>
        <taxon>Neoheterodontei</taxon>
        <taxon>Myida</taxon>
        <taxon>Myoidea</taxon>
        <taxon>Myidae</taxon>
        <taxon>Mya</taxon>
    </lineage>
</organism>
<protein>
    <recommendedName>
        <fullName evidence="1">Myb/SANT-like DNA-binding domain-containing protein</fullName>
    </recommendedName>
</protein>
<name>A0ABY7EPV8_MYAAR</name>
<evidence type="ECO:0000313" key="3">
    <source>
        <dbReference type="Proteomes" id="UP001164746"/>
    </source>
</evidence>
<reference evidence="2" key="1">
    <citation type="submission" date="2022-11" db="EMBL/GenBank/DDBJ databases">
        <title>Centuries of genome instability and evolution in soft-shell clam transmissible cancer (bioRxiv).</title>
        <authorList>
            <person name="Hart S.F.M."/>
            <person name="Yonemitsu M.A."/>
            <person name="Giersch R.M."/>
            <person name="Beal B.F."/>
            <person name="Arriagada G."/>
            <person name="Davis B.W."/>
            <person name="Ostrander E.A."/>
            <person name="Goff S.P."/>
            <person name="Metzger M.J."/>
        </authorList>
    </citation>
    <scope>NUCLEOTIDE SEQUENCE</scope>
    <source>
        <strain evidence="2">MELC-2E11</strain>
        <tissue evidence="2">Siphon/mantle</tissue>
    </source>
</reference>
<evidence type="ECO:0000313" key="2">
    <source>
        <dbReference type="EMBL" id="WAR11290.1"/>
    </source>
</evidence>
<evidence type="ECO:0000259" key="1">
    <source>
        <dbReference type="Pfam" id="PF13873"/>
    </source>
</evidence>
<proteinExistence type="predicted"/>
<dbReference type="Proteomes" id="UP001164746">
    <property type="component" value="Chromosome 8"/>
</dbReference>
<accession>A0ABY7EPV8</accession>
<dbReference type="EMBL" id="CP111019">
    <property type="protein sequence ID" value="WAR11290.1"/>
    <property type="molecule type" value="Genomic_DNA"/>
</dbReference>
<dbReference type="Pfam" id="PF13873">
    <property type="entry name" value="Myb_DNA-bind_5"/>
    <property type="match status" value="1"/>
</dbReference>
<feature type="domain" description="Myb/SANT-like DNA-binding" evidence="1">
    <location>
        <begin position="9"/>
        <end position="90"/>
    </location>
</feature>
<sequence>MAANNEKKRNPNFSKEECLLICKLMGEESGHGMSKHAFYKKGYTSRITSETKRKMWETVERSFNVQSTGIHRTVDLLTKKWDNLTQVHRPKFMDYKRQLHLTDLTNAVIDVIGRDGCAMDGIGGSEEFDSTCIQESQSRSDVGLNSQPVYQFVNDYTTYQPVLEADEVPATFHLSRPEASTTSKVFTNSTSCNQCCCQECKAIRQLQKRKLELEACSAWVCGARKGVSSHLLAG</sequence>
<dbReference type="InterPro" id="IPR028002">
    <property type="entry name" value="Myb_DNA-bind_5"/>
</dbReference>
<gene>
    <name evidence="2" type="ORF">MAR_025470</name>
</gene>